<comment type="caution">
    <text evidence="4">The sequence shown here is derived from an EMBL/GenBank/DDBJ whole genome shotgun (WGS) entry which is preliminary data.</text>
</comment>
<feature type="region of interest" description="Disordered" evidence="2">
    <location>
        <begin position="89"/>
        <end position="139"/>
    </location>
</feature>
<gene>
    <name evidence="4" type="ORF">C3747_73g38</name>
</gene>
<feature type="domain" description="C2" evidence="3">
    <location>
        <begin position="729"/>
        <end position="849"/>
    </location>
</feature>
<dbReference type="SMART" id="SM00239">
    <property type="entry name" value="C2"/>
    <property type="match status" value="4"/>
</dbReference>
<evidence type="ECO:0000313" key="4">
    <source>
        <dbReference type="EMBL" id="PWV09969.1"/>
    </source>
</evidence>
<dbReference type="VEuPathDB" id="TriTrypDB:TcCL_NonESM08151"/>
<dbReference type="PANTHER" id="PTHR45761:SF1">
    <property type="entry name" value="EXTENDED SYNAPTOTAGMIN-LIKE PROTEIN 2, ISOFORM C"/>
    <property type="match status" value="1"/>
</dbReference>
<accession>A0A2V2WQJ7</accession>
<name>A0A2V2WQJ7_TRYCR</name>
<dbReference type="InterPro" id="IPR000008">
    <property type="entry name" value="C2_dom"/>
</dbReference>
<dbReference type="VEuPathDB" id="TriTrypDB:TCDM_01149"/>
<reference evidence="4 5" key="1">
    <citation type="journal article" date="2018" name="Microb. Genom.">
        <title>Expanding an expanded genome: long-read sequencing of Trypanosoma cruzi.</title>
        <authorList>
            <person name="Berna L."/>
            <person name="Rodriguez M."/>
            <person name="Chiribao M.L."/>
            <person name="Parodi-Talice A."/>
            <person name="Pita S."/>
            <person name="Rijo G."/>
            <person name="Alvarez-Valin F."/>
            <person name="Robello C."/>
        </authorList>
    </citation>
    <scope>NUCLEOTIDE SEQUENCE [LARGE SCALE GENOMIC DNA]</scope>
    <source>
        <strain evidence="4 5">TCC</strain>
    </source>
</reference>
<feature type="compositionally biased region" description="Polar residues" evidence="2">
    <location>
        <begin position="109"/>
        <end position="126"/>
    </location>
</feature>
<dbReference type="Proteomes" id="UP000246078">
    <property type="component" value="Unassembled WGS sequence"/>
</dbReference>
<dbReference type="VEuPathDB" id="TriTrypDB:TcCL_NonESM08152"/>
<dbReference type="VEuPathDB" id="TriTrypDB:Tc_MARK_8529"/>
<dbReference type="PANTHER" id="PTHR45761">
    <property type="entry name" value="EXTENDED SYNAPTOTAGMIN-LIKE PROTEIN 2, ISOFORM C"/>
    <property type="match status" value="1"/>
</dbReference>
<dbReference type="VEuPathDB" id="TriTrypDB:C4B63_13g226"/>
<dbReference type="VEuPathDB" id="TriTrypDB:ECC02_003888"/>
<evidence type="ECO:0000256" key="1">
    <source>
        <dbReference type="SAM" id="Coils"/>
    </source>
</evidence>
<dbReference type="VEuPathDB" id="TriTrypDB:TcCLB.506679.30"/>
<evidence type="ECO:0000256" key="2">
    <source>
        <dbReference type="SAM" id="MobiDB-lite"/>
    </source>
</evidence>
<feature type="compositionally biased region" description="Low complexity" evidence="2">
    <location>
        <begin position="10"/>
        <end position="24"/>
    </location>
</feature>
<dbReference type="EMBL" id="PRFC01000073">
    <property type="protein sequence ID" value="PWV09969.1"/>
    <property type="molecule type" value="Genomic_DNA"/>
</dbReference>
<feature type="domain" description="C2" evidence="3">
    <location>
        <begin position="359"/>
        <end position="482"/>
    </location>
</feature>
<dbReference type="VEuPathDB" id="TriTrypDB:C3747_73g38"/>
<dbReference type="VEuPathDB" id="TriTrypDB:TcBrA4_0004050"/>
<feature type="domain" description="C2" evidence="3">
    <location>
        <begin position="918"/>
        <end position="1041"/>
    </location>
</feature>
<keyword evidence="1" id="KW-0175">Coiled coil</keyword>
<feature type="coiled-coil region" evidence="1">
    <location>
        <begin position="241"/>
        <end position="275"/>
    </location>
</feature>
<feature type="domain" description="C2" evidence="3">
    <location>
        <begin position="548"/>
        <end position="673"/>
    </location>
</feature>
<dbReference type="Pfam" id="PF00168">
    <property type="entry name" value="C2"/>
    <property type="match status" value="4"/>
</dbReference>
<dbReference type="CDD" id="cd00030">
    <property type="entry name" value="C2"/>
    <property type="match status" value="4"/>
</dbReference>
<proteinExistence type="predicted"/>
<dbReference type="VEuPathDB" id="TriTrypDB:TcG_09444"/>
<dbReference type="PROSITE" id="PS50004">
    <property type="entry name" value="C2"/>
    <property type="match status" value="4"/>
</dbReference>
<sequence>MKGGEENNATTPPTVLLPPGVYTTAPTVEDALGDATVRDGTAMEEMNPHERVEPALMRRFDRHRRLHRAMAAREATLLEITQLILDKSAPERTEQFSGQRKATGVGSHPLSTTPEKGTGAENTTMKLSKAPCPNVPLESGMRQDINEAKRSKSIDIEHAKERAQLEKLVYDLRRELEAAGHTLRDQTEALKSVGMGMARMGPHRMAKTQREQKKKLLTASESSIEREPGPWREFENICGRVKTLEGLLAAERDRSERAERRCAELQATALRSKAKGTQGNAADVVGAGGVSFSGSSGEKHGAVLTTETEGRDREVKANEKGLMDKVRDLEDAHRAARRVWGIQEREYRRYIQVLEAAISRMERRMPVEKPSKATLFNLTLRLVSCERLLNRRNNGAGSIDPFVVVYSPIGERVLETLPREDTDCPEFSEVDDVVTLKAARGSSWHILFEVYSRGTNNVRLFLGQAKVPVGPLLEDDKLGRVRRHSTKLRLRDRETDNELLRQAHSLGTIVFDVTTTVVSGGLARVGRWRSPSLCPVGRLISPGRDGEEDTNPSAVIRRNEGCFASVTGLTLRVAAAKGVLKRGPGVNSSPYVVAYDGCTGSELMRTPPVLGTSEPSWESETQAGVSLSSLGPRGCIIFHVFDYDGNGRSEFLGEARISMHQLDFGKEWHEVKLCPREDEPIAYIREHHERLGKLLLHCTREIRSNSVGCTEKEYGHPRRPHNLSRSSRVLCDESVSENGNTLLQPVAVQVHVEGCRGLWDRPGSGNIFVRMVAPNSNAYVTTVVPHTPNPSWMEEGGSATMTLHPLDPGVIAFHVMMGDGQPGGKEQSLGYAQLAVRDLFLLGLGKKELQLDVHPQETDSRFRQRSITELGSIVVSFTTPDVIPVNTHREKENSVEKQTTEITAAETLNQTSAASLPTSSSILKQTEEVLGPTTSSLRIFVKEGQDLLDCDQAMFNVMGVTDPRVLVWVGPDLAFTVPEKRDTVNPVWTQEEAEFILCVQSTQVIRFEVQDVDVSGFDSMGCATIHASEVIDSPGERRLPVMLDGKQYGTLVVVFSRNCEDCSSS</sequence>
<protein>
    <submittedName>
        <fullName evidence="4">Putative C2 domain containing protein</fullName>
    </submittedName>
</protein>
<dbReference type="VEuPathDB" id="TriTrypDB:TcYC6_0079880"/>
<dbReference type="VEuPathDB" id="TriTrypDB:C4B63_13g225"/>
<organism evidence="4 5">
    <name type="scientific">Trypanosoma cruzi</name>
    <dbReference type="NCBI Taxonomy" id="5693"/>
    <lineage>
        <taxon>Eukaryota</taxon>
        <taxon>Discoba</taxon>
        <taxon>Euglenozoa</taxon>
        <taxon>Kinetoplastea</taxon>
        <taxon>Metakinetoplastina</taxon>
        <taxon>Trypanosomatida</taxon>
        <taxon>Trypanosomatidae</taxon>
        <taxon>Trypanosoma</taxon>
        <taxon>Schizotrypanum</taxon>
    </lineage>
</organism>
<evidence type="ECO:0000313" key="5">
    <source>
        <dbReference type="Proteomes" id="UP000246078"/>
    </source>
</evidence>
<dbReference type="InterPro" id="IPR035892">
    <property type="entry name" value="C2_domain_sf"/>
</dbReference>
<dbReference type="InterPro" id="IPR051634">
    <property type="entry name" value="Extended_Synaptotagmin"/>
</dbReference>
<dbReference type="VEuPathDB" id="TriTrypDB:TCSYLVIO_009985"/>
<evidence type="ECO:0000259" key="3">
    <source>
        <dbReference type="PROSITE" id="PS50004"/>
    </source>
</evidence>
<dbReference type="Gene3D" id="2.60.40.150">
    <property type="entry name" value="C2 domain"/>
    <property type="match status" value="4"/>
</dbReference>
<feature type="region of interest" description="Disordered" evidence="2">
    <location>
        <begin position="291"/>
        <end position="314"/>
    </location>
</feature>
<dbReference type="SUPFAM" id="SSF49562">
    <property type="entry name" value="C2 domain (Calcium/lipid-binding domain, CaLB)"/>
    <property type="match status" value="4"/>
</dbReference>
<dbReference type="AlphaFoldDB" id="A0A2V2WQJ7"/>
<feature type="region of interest" description="Disordered" evidence="2">
    <location>
        <begin position="1"/>
        <end position="25"/>
    </location>
</feature>